<evidence type="ECO:0000313" key="7">
    <source>
        <dbReference type="Proteomes" id="UP000482209"/>
    </source>
</evidence>
<feature type="domain" description="Response regulatory" evidence="4">
    <location>
        <begin position="3"/>
        <end position="122"/>
    </location>
</feature>
<proteinExistence type="predicted"/>
<organism evidence="6 7">
    <name type="scientific">Velocimicrobium porci</name>
    <dbReference type="NCBI Taxonomy" id="2606634"/>
    <lineage>
        <taxon>Bacteria</taxon>
        <taxon>Bacillati</taxon>
        <taxon>Bacillota</taxon>
        <taxon>Clostridia</taxon>
        <taxon>Lachnospirales</taxon>
        <taxon>Lachnospiraceae</taxon>
        <taxon>Velocimicrobium</taxon>
    </lineage>
</organism>
<gene>
    <name evidence="6" type="ORF">FYJ58_02310</name>
</gene>
<comment type="caution">
    <text evidence="6">The sequence shown here is derived from an EMBL/GenBank/DDBJ whole genome shotgun (WGS) entry which is preliminary data.</text>
</comment>
<dbReference type="InterPro" id="IPR001789">
    <property type="entry name" value="Sig_transdc_resp-reg_receiver"/>
</dbReference>
<dbReference type="SMART" id="SM00448">
    <property type="entry name" value="REC"/>
    <property type="match status" value="1"/>
</dbReference>
<dbReference type="Pfam" id="PF04397">
    <property type="entry name" value="LytTR"/>
    <property type="match status" value="1"/>
</dbReference>
<dbReference type="GO" id="GO:0000156">
    <property type="term" value="F:phosphorelay response regulator activity"/>
    <property type="evidence" value="ECO:0007669"/>
    <property type="project" value="InterPro"/>
</dbReference>
<dbReference type="PANTHER" id="PTHR37299">
    <property type="entry name" value="TRANSCRIPTIONAL REGULATOR-RELATED"/>
    <property type="match status" value="1"/>
</dbReference>
<reference evidence="6 7" key="1">
    <citation type="submission" date="2019-08" db="EMBL/GenBank/DDBJ databases">
        <title>In-depth cultivation of the pig gut microbiome towards novel bacterial diversity and tailored functional studies.</title>
        <authorList>
            <person name="Wylensek D."/>
            <person name="Hitch T.C.A."/>
            <person name="Clavel T."/>
        </authorList>
    </citation>
    <scope>NUCLEOTIDE SEQUENCE [LARGE SCALE GENOMIC DNA]</scope>
    <source>
        <strain evidence="6 7">WCA-693-APC-MOT-I</strain>
    </source>
</reference>
<dbReference type="SUPFAM" id="SSF52172">
    <property type="entry name" value="CheY-like"/>
    <property type="match status" value="1"/>
</dbReference>
<evidence type="ECO:0000256" key="3">
    <source>
        <dbReference type="PROSITE-ProRule" id="PRU00169"/>
    </source>
</evidence>
<feature type="domain" description="HTH LytTR-type" evidence="5">
    <location>
        <begin position="132"/>
        <end position="233"/>
    </location>
</feature>
<dbReference type="InterPro" id="IPR007492">
    <property type="entry name" value="LytTR_DNA-bd_dom"/>
</dbReference>
<dbReference type="GO" id="GO:0003677">
    <property type="term" value="F:DNA binding"/>
    <property type="evidence" value="ECO:0007669"/>
    <property type="project" value="InterPro"/>
</dbReference>
<dbReference type="Gene3D" id="3.40.50.2300">
    <property type="match status" value="1"/>
</dbReference>
<feature type="modified residue" description="4-aspartylphosphate" evidence="3">
    <location>
        <position position="59"/>
    </location>
</feature>
<evidence type="ECO:0000259" key="4">
    <source>
        <dbReference type="PROSITE" id="PS50110"/>
    </source>
</evidence>
<dbReference type="AlphaFoldDB" id="A0A6L5XVV5"/>
<protein>
    <recommendedName>
        <fullName evidence="1">Stage 0 sporulation protein A homolog</fullName>
    </recommendedName>
</protein>
<dbReference type="EMBL" id="VUMT01000002">
    <property type="protein sequence ID" value="MSS62724.1"/>
    <property type="molecule type" value="Genomic_DNA"/>
</dbReference>
<dbReference type="RefSeq" id="WP_154516668.1">
    <property type="nucleotide sequence ID" value="NZ_VUMT01000002.1"/>
</dbReference>
<dbReference type="InterPro" id="IPR046947">
    <property type="entry name" value="LytR-like"/>
</dbReference>
<evidence type="ECO:0000259" key="5">
    <source>
        <dbReference type="PROSITE" id="PS50930"/>
    </source>
</evidence>
<dbReference type="Gene3D" id="2.40.50.1020">
    <property type="entry name" value="LytTr DNA-binding domain"/>
    <property type="match status" value="1"/>
</dbReference>
<keyword evidence="3" id="KW-0597">Phosphoprotein</keyword>
<keyword evidence="7" id="KW-1185">Reference proteome</keyword>
<comment type="function">
    <text evidence="2">May play the central regulatory role in sporulation. It may be an element of the effector pathway responsible for the activation of sporulation genes in response to nutritional stress. Spo0A may act in concert with spo0H (a sigma factor) to control the expression of some genes that are critical to the sporulation process.</text>
</comment>
<evidence type="ECO:0000256" key="1">
    <source>
        <dbReference type="ARBA" id="ARBA00018672"/>
    </source>
</evidence>
<name>A0A6L5XVV5_9FIRM</name>
<evidence type="ECO:0000256" key="2">
    <source>
        <dbReference type="ARBA" id="ARBA00024867"/>
    </source>
</evidence>
<dbReference type="PROSITE" id="PS50110">
    <property type="entry name" value="RESPONSE_REGULATORY"/>
    <property type="match status" value="1"/>
</dbReference>
<dbReference type="Pfam" id="PF00072">
    <property type="entry name" value="Response_reg"/>
    <property type="match status" value="1"/>
</dbReference>
<dbReference type="Proteomes" id="UP000482209">
    <property type="component" value="Unassembled WGS sequence"/>
</dbReference>
<dbReference type="InterPro" id="IPR011006">
    <property type="entry name" value="CheY-like_superfamily"/>
</dbReference>
<sequence>MFKIAVCDDDCIITSKVETLLLELAKKKGMVIEVDIYFDGSTLASAIDRGESYDLIYLDIEMTKQDGITTAKQVRKKDQQVLLIYISSHETYWKELFEVEPFRFLSKPIDISLFEDYFYKALDKISQKMLYFTFSFRKQMNRVKIGDICYFESKGRIIYVVLKDNTKRFYGKLNQVEAELEKMKVPFLRIHQSYLVNCMWIQTFSFTQVILTDGTVLYISEERQKAIRRQYCILLNNEELVE</sequence>
<evidence type="ECO:0000313" key="6">
    <source>
        <dbReference type="EMBL" id="MSS62724.1"/>
    </source>
</evidence>
<accession>A0A6L5XVV5</accession>
<dbReference type="PANTHER" id="PTHR37299:SF1">
    <property type="entry name" value="STAGE 0 SPORULATION PROTEIN A HOMOLOG"/>
    <property type="match status" value="1"/>
</dbReference>
<dbReference type="SMART" id="SM00850">
    <property type="entry name" value="LytTR"/>
    <property type="match status" value="1"/>
</dbReference>
<dbReference type="PROSITE" id="PS50930">
    <property type="entry name" value="HTH_LYTTR"/>
    <property type="match status" value="1"/>
</dbReference>